<feature type="domain" description="FAD dependent oxidoreductase" evidence="6">
    <location>
        <begin position="8"/>
        <end position="371"/>
    </location>
</feature>
<dbReference type="GO" id="GO:0051698">
    <property type="term" value="F:saccharopine oxidase activity"/>
    <property type="evidence" value="ECO:0007669"/>
    <property type="project" value="TreeGrafter"/>
</dbReference>
<dbReference type="Pfam" id="PF01266">
    <property type="entry name" value="DAO"/>
    <property type="match status" value="1"/>
</dbReference>
<dbReference type="EMBL" id="CAIF01000120">
    <property type="protein sequence ID" value="CCH44334.1"/>
    <property type="molecule type" value="Genomic_DNA"/>
</dbReference>
<dbReference type="InParanoid" id="K0KSL3"/>
<comment type="cofactor">
    <cofactor evidence="1">
        <name>FAD</name>
        <dbReference type="ChEBI" id="CHEBI:57692"/>
    </cofactor>
</comment>
<keyword evidence="5" id="KW-0560">Oxidoreductase</keyword>
<evidence type="ECO:0000256" key="2">
    <source>
        <dbReference type="ARBA" id="ARBA00010989"/>
    </source>
</evidence>
<dbReference type="Proteomes" id="UP000009328">
    <property type="component" value="Unassembled WGS sequence"/>
</dbReference>
<dbReference type="eggNOG" id="KOG2820">
    <property type="taxonomic scope" value="Eukaryota"/>
</dbReference>
<evidence type="ECO:0000256" key="3">
    <source>
        <dbReference type="ARBA" id="ARBA00022630"/>
    </source>
</evidence>
<name>K0KSL3_WICCF</name>
<evidence type="ECO:0000259" key="6">
    <source>
        <dbReference type="Pfam" id="PF01266"/>
    </source>
</evidence>
<protein>
    <recommendedName>
        <fullName evidence="6">FAD dependent oxidoreductase domain-containing protein</fullName>
    </recommendedName>
</protein>
<dbReference type="SUPFAM" id="SSF51905">
    <property type="entry name" value="FAD/NAD(P)-binding domain"/>
    <property type="match status" value="1"/>
</dbReference>
<comment type="similarity">
    <text evidence="2">Belongs to the MSOX/MTOX family.</text>
</comment>
<evidence type="ECO:0000313" key="7">
    <source>
        <dbReference type="EMBL" id="CCH44334.1"/>
    </source>
</evidence>
<dbReference type="STRING" id="1206466.K0KSL3"/>
<evidence type="ECO:0000256" key="5">
    <source>
        <dbReference type="ARBA" id="ARBA00023002"/>
    </source>
</evidence>
<dbReference type="PANTHER" id="PTHR10961:SF26">
    <property type="entry name" value="L-SACCHAROPINE OXIDASE"/>
    <property type="match status" value="1"/>
</dbReference>
<dbReference type="InterPro" id="IPR045170">
    <property type="entry name" value="MTOX"/>
</dbReference>
<sequence length="418" mass="47293">MTLDLNSKIVIVGGGTFGLSTALWLKRQHYQNVTVVDAYEIPSKISAANDINKIIQSSYTDRFNDSLAKEALQLWKEDDVFKEHFHDVGIVYCSVEKSSYEELINLNERRINSGRNPMDEITSPADFRKIIPSLEGTLPNWKGFYQKDDCGWAHAKNALISTAKEFLALGGKVIIGEVETILKQNGLVIGCQTKQGQKIDSNKLIISAGASSIKFFNFEDQMLAKCWTLAHIKLNDKEVEDLKNTPVLLNYDLGFFFEADANNEVKICNEFPGYTNYQDGKSNAESSIPISKDSIPLEAEVAIRDLLKQTLPKLATKKFVKSRICWCTDTPNRFFLIDEHPDYNGSLVVATGDSGHGFKFMPIVGKYISELVVKGRNHVNRDFFNHWKWRPETTKDRTDDRHGSTNTASDLKYIKSWI</sequence>
<reference evidence="7 8" key="1">
    <citation type="journal article" date="2012" name="Eukaryot. Cell">
        <title>Draft genome sequence of Wickerhamomyces ciferrii NRRL Y-1031 F-60-10.</title>
        <authorList>
            <person name="Schneider J."/>
            <person name="Andrea H."/>
            <person name="Blom J."/>
            <person name="Jaenicke S."/>
            <person name="Ruckert C."/>
            <person name="Schorsch C."/>
            <person name="Szczepanowski R."/>
            <person name="Farwick M."/>
            <person name="Goesmann A."/>
            <person name="Puhler A."/>
            <person name="Schaffer S."/>
            <person name="Tauch A."/>
            <person name="Kohler T."/>
            <person name="Brinkrolf K."/>
        </authorList>
    </citation>
    <scope>NUCLEOTIDE SEQUENCE [LARGE SCALE GENOMIC DNA]</scope>
    <source>
        <strain evidence="8">ATCC 14091 / BCRC 22168 / CBS 111 / JCM 3599 / NBRC 0793 / NRRL Y-1031 F-60-10</strain>
    </source>
</reference>
<dbReference type="Gene3D" id="3.30.9.10">
    <property type="entry name" value="D-Amino Acid Oxidase, subunit A, domain 2"/>
    <property type="match status" value="1"/>
</dbReference>
<dbReference type="AlphaFoldDB" id="K0KSL3"/>
<dbReference type="GO" id="GO:0008115">
    <property type="term" value="F:sarcosine oxidase activity"/>
    <property type="evidence" value="ECO:0007669"/>
    <property type="project" value="TreeGrafter"/>
</dbReference>
<dbReference type="Gene3D" id="3.50.50.60">
    <property type="entry name" value="FAD/NAD(P)-binding domain"/>
    <property type="match status" value="1"/>
</dbReference>
<gene>
    <name evidence="7" type="ORF">BN7_3896</name>
</gene>
<dbReference type="PANTHER" id="PTHR10961">
    <property type="entry name" value="PEROXISOMAL SARCOSINE OXIDASE"/>
    <property type="match status" value="1"/>
</dbReference>
<dbReference type="InterPro" id="IPR036188">
    <property type="entry name" value="FAD/NAD-bd_sf"/>
</dbReference>
<comment type="caution">
    <text evidence="7">The sequence shown here is derived from an EMBL/GenBank/DDBJ whole genome shotgun (WGS) entry which is preliminary data.</text>
</comment>
<evidence type="ECO:0000256" key="4">
    <source>
        <dbReference type="ARBA" id="ARBA00022827"/>
    </source>
</evidence>
<evidence type="ECO:0000256" key="1">
    <source>
        <dbReference type="ARBA" id="ARBA00001974"/>
    </source>
</evidence>
<organism evidence="7 8">
    <name type="scientific">Wickerhamomyces ciferrii (strain ATCC 14091 / BCRC 22168 / CBS 111 / JCM 3599 / NBRC 0793 / NRRL Y-1031 F-60-10)</name>
    <name type="common">Yeast</name>
    <name type="synonym">Pichia ciferrii</name>
    <dbReference type="NCBI Taxonomy" id="1206466"/>
    <lineage>
        <taxon>Eukaryota</taxon>
        <taxon>Fungi</taxon>
        <taxon>Dikarya</taxon>
        <taxon>Ascomycota</taxon>
        <taxon>Saccharomycotina</taxon>
        <taxon>Saccharomycetes</taxon>
        <taxon>Phaffomycetales</taxon>
        <taxon>Wickerhamomycetaceae</taxon>
        <taxon>Wickerhamomyces</taxon>
    </lineage>
</organism>
<proteinExistence type="inferred from homology"/>
<keyword evidence="4" id="KW-0274">FAD</keyword>
<dbReference type="GO" id="GO:0050660">
    <property type="term" value="F:flavin adenine dinucleotide binding"/>
    <property type="evidence" value="ECO:0007669"/>
    <property type="project" value="InterPro"/>
</dbReference>
<dbReference type="HOGENOM" id="CLU_007884_0_2_1"/>
<accession>K0KSL3</accession>
<dbReference type="InterPro" id="IPR006076">
    <property type="entry name" value="FAD-dep_OxRdtase"/>
</dbReference>
<evidence type="ECO:0000313" key="8">
    <source>
        <dbReference type="Proteomes" id="UP000009328"/>
    </source>
</evidence>
<keyword evidence="3" id="KW-0285">Flavoprotein</keyword>
<keyword evidence="8" id="KW-1185">Reference proteome</keyword>